<reference evidence="1 2" key="1">
    <citation type="journal article" date="2019" name="Sci. Rep.">
        <title>Orb-weaving spider Araneus ventricosus genome elucidates the spidroin gene catalogue.</title>
        <authorList>
            <person name="Kono N."/>
            <person name="Nakamura H."/>
            <person name="Ohtoshi R."/>
            <person name="Moran D.A.P."/>
            <person name="Shinohara A."/>
            <person name="Yoshida Y."/>
            <person name="Fujiwara M."/>
            <person name="Mori M."/>
            <person name="Tomita M."/>
            <person name="Arakawa K."/>
        </authorList>
    </citation>
    <scope>NUCLEOTIDE SEQUENCE [LARGE SCALE GENOMIC DNA]</scope>
</reference>
<organism evidence="1 2">
    <name type="scientific">Araneus ventricosus</name>
    <name type="common">Orbweaver spider</name>
    <name type="synonym">Epeira ventricosa</name>
    <dbReference type="NCBI Taxonomy" id="182803"/>
    <lineage>
        <taxon>Eukaryota</taxon>
        <taxon>Metazoa</taxon>
        <taxon>Ecdysozoa</taxon>
        <taxon>Arthropoda</taxon>
        <taxon>Chelicerata</taxon>
        <taxon>Arachnida</taxon>
        <taxon>Araneae</taxon>
        <taxon>Araneomorphae</taxon>
        <taxon>Entelegynae</taxon>
        <taxon>Araneoidea</taxon>
        <taxon>Araneidae</taxon>
        <taxon>Araneus</taxon>
    </lineage>
</organism>
<sequence>MRRRTLGCRAAFTQNRHARNLGLYTSSFDRPLHWLFPSKVPASEILVLTLILTPDFPPTLPQAYARKKVTSAPPPLSVLHSDSRAAPT</sequence>
<evidence type="ECO:0000313" key="2">
    <source>
        <dbReference type="Proteomes" id="UP000499080"/>
    </source>
</evidence>
<gene>
    <name evidence="1" type="ORF">AVEN_6014_1</name>
</gene>
<dbReference type="AlphaFoldDB" id="A0A4Y2K4L3"/>
<proteinExistence type="predicted"/>
<keyword evidence="2" id="KW-1185">Reference proteome</keyword>
<dbReference type="EMBL" id="BGPR01004226">
    <property type="protein sequence ID" value="GBM97360.1"/>
    <property type="molecule type" value="Genomic_DNA"/>
</dbReference>
<dbReference type="Proteomes" id="UP000499080">
    <property type="component" value="Unassembled WGS sequence"/>
</dbReference>
<name>A0A4Y2K4L3_ARAVE</name>
<protein>
    <submittedName>
        <fullName evidence="1">Uncharacterized protein</fullName>
    </submittedName>
</protein>
<evidence type="ECO:0000313" key="1">
    <source>
        <dbReference type="EMBL" id="GBM97360.1"/>
    </source>
</evidence>
<comment type="caution">
    <text evidence="1">The sequence shown here is derived from an EMBL/GenBank/DDBJ whole genome shotgun (WGS) entry which is preliminary data.</text>
</comment>
<accession>A0A4Y2K4L3</accession>